<feature type="transmembrane region" description="Helical" evidence="8">
    <location>
        <begin position="396"/>
        <end position="413"/>
    </location>
</feature>
<dbReference type="InterPro" id="IPR006016">
    <property type="entry name" value="UspA"/>
</dbReference>
<reference evidence="11 12" key="1">
    <citation type="submission" date="2017-06" db="EMBL/GenBank/DDBJ databases">
        <title>Genome sequencing of cyanobaciteial culture collection at National Institute for Environmental Studies (NIES).</title>
        <authorList>
            <person name="Hirose Y."/>
            <person name="Shimura Y."/>
            <person name="Fujisawa T."/>
            <person name="Nakamura Y."/>
            <person name="Kawachi M."/>
        </authorList>
    </citation>
    <scope>NUCLEOTIDE SEQUENCE [LARGE SCALE GENOMIC DNA]</scope>
    <source>
        <strain evidence="11 12">NIES-37</strain>
    </source>
</reference>
<proteinExistence type="inferred from homology"/>
<protein>
    <submittedName>
        <fullName evidence="11">Sodium/hydrogen exchanger</fullName>
    </submittedName>
</protein>
<feature type="transmembrane region" description="Helical" evidence="8">
    <location>
        <begin position="419"/>
        <end position="437"/>
    </location>
</feature>
<comment type="subcellular location">
    <subcellularLocation>
        <location evidence="1">Membrane</location>
        <topology evidence="1">Multi-pass membrane protein</topology>
    </subcellularLocation>
</comment>
<feature type="transmembrane region" description="Helical" evidence="8">
    <location>
        <begin position="39"/>
        <end position="56"/>
    </location>
</feature>
<dbReference type="InterPro" id="IPR038770">
    <property type="entry name" value="Na+/solute_symporter_sf"/>
</dbReference>
<keyword evidence="12" id="KW-1185">Reference proteome</keyword>
<dbReference type="InterPro" id="IPR006015">
    <property type="entry name" value="Universal_stress_UspA"/>
</dbReference>
<evidence type="ECO:0000256" key="7">
    <source>
        <dbReference type="ARBA" id="ARBA00023136"/>
    </source>
</evidence>
<dbReference type="InterPro" id="IPR014729">
    <property type="entry name" value="Rossmann-like_a/b/a_fold"/>
</dbReference>
<keyword evidence="3" id="KW-0813">Transport</keyword>
<feature type="domain" description="Cation/H+ exchanger transmembrane" evidence="10">
    <location>
        <begin position="50"/>
        <end position="439"/>
    </location>
</feature>
<feature type="transmembrane region" description="Helical" evidence="8">
    <location>
        <begin position="322"/>
        <end position="342"/>
    </location>
</feature>
<feature type="transmembrane region" description="Helical" evidence="8">
    <location>
        <begin position="170"/>
        <end position="192"/>
    </location>
</feature>
<evidence type="ECO:0000259" key="10">
    <source>
        <dbReference type="Pfam" id="PF00999"/>
    </source>
</evidence>
<evidence type="ECO:0000256" key="6">
    <source>
        <dbReference type="ARBA" id="ARBA00023065"/>
    </source>
</evidence>
<dbReference type="AlphaFoldDB" id="A0A1Z4N650"/>
<dbReference type="KEGG" id="ttq:NIES37_51990"/>
<dbReference type="PANTHER" id="PTHR32468:SF0">
    <property type="entry name" value="K(+)_H(+) ANTIPORTER 1"/>
    <property type="match status" value="1"/>
</dbReference>
<dbReference type="GO" id="GO:0015297">
    <property type="term" value="F:antiporter activity"/>
    <property type="evidence" value="ECO:0007669"/>
    <property type="project" value="InterPro"/>
</dbReference>
<evidence type="ECO:0000256" key="8">
    <source>
        <dbReference type="SAM" id="Phobius"/>
    </source>
</evidence>
<dbReference type="Gene3D" id="1.20.1530.20">
    <property type="match status" value="1"/>
</dbReference>
<evidence type="ECO:0000256" key="2">
    <source>
        <dbReference type="ARBA" id="ARBA00008791"/>
    </source>
</evidence>
<feature type="domain" description="UspA" evidence="9">
    <location>
        <begin position="621"/>
        <end position="754"/>
    </location>
</feature>
<feature type="transmembrane region" description="Helical" evidence="8">
    <location>
        <begin position="68"/>
        <end position="87"/>
    </location>
</feature>
<keyword evidence="5 8" id="KW-1133">Transmembrane helix</keyword>
<dbReference type="InterPro" id="IPR050794">
    <property type="entry name" value="CPA2_transporter"/>
</dbReference>
<dbReference type="Pfam" id="PF00582">
    <property type="entry name" value="Usp"/>
    <property type="match status" value="2"/>
</dbReference>
<dbReference type="GO" id="GO:0016020">
    <property type="term" value="C:membrane"/>
    <property type="evidence" value="ECO:0007669"/>
    <property type="project" value="UniProtKB-SubCell"/>
</dbReference>
<evidence type="ECO:0000313" key="12">
    <source>
        <dbReference type="Proteomes" id="UP000218785"/>
    </source>
</evidence>
<dbReference type="CDD" id="cd00293">
    <property type="entry name" value="USP-like"/>
    <property type="match status" value="2"/>
</dbReference>
<dbReference type="SUPFAM" id="SSF52402">
    <property type="entry name" value="Adenine nucleotide alpha hydrolases-like"/>
    <property type="match status" value="2"/>
</dbReference>
<evidence type="ECO:0000256" key="5">
    <source>
        <dbReference type="ARBA" id="ARBA00022989"/>
    </source>
</evidence>
<evidence type="ECO:0000256" key="1">
    <source>
        <dbReference type="ARBA" id="ARBA00004141"/>
    </source>
</evidence>
<feature type="transmembrane region" description="Helical" evidence="8">
    <location>
        <begin position="107"/>
        <end position="124"/>
    </location>
</feature>
<accession>A0A1Z4N650</accession>
<feature type="domain" description="UspA" evidence="9">
    <location>
        <begin position="468"/>
        <end position="605"/>
    </location>
</feature>
<sequence>MHWHYSNTTENMNQLLNFLFASSALPAKGLIKPLGHHELLLVLLELALLLLVARGLGEFMRRIKLPPVVGELLAGVLLGPSVFGWILPNLQHHIFPKSQAQSDLLSVVSWLGVLFLLIVTGLETDLNLIVRKGKTALLISLGGIIIPFATGLGLGWFLPESFLANPEQRLIFSLFIATAMSISAVPVIAKVLMDLKLIRRDIGQVTLAAGMTDDTLGWILLSVVSGLATSGKFDFPTVFRSIGGAVLFLAIAFTIGRSLMAWALRWVDDYIGGATASLSALLVLALSAAAFTHTLGIEAALGAFVTGILAGQSPRFSREAGLTLELITAGFLAPIFFATAGLKVDLVQLLVPQTFVVGLVVLAIACFGKFTGAYIGSRVGGLSHWEAIAMGSGMNARGAMEIIVATIGVSLGVLNPQMYSIIVMVAIVTSLMAPPLLRWSLSKVSIGEEEAQRLEQEELASRSFIKRIRRVLVPTQGGPNVRLAAQLVNHLAHQNSLEVTALYAKSDQQPLRKSVKAVATAVKDNTAENAIAIVANEMNLPTGSLIQTKVESGQNKADVILKEANKGYDLIVLGATGNQRSRGSVFNLLVDRVVQESPCATMVVKSNLSTNEPTGYHKLAHILVPTSGNEYSLHAVEVASTIAAQTGATVTLVNVVNRTQREYVLFEEQTIDSITDIAKQIVQQQAEVGRGFGAEVKTAILTGIPEFEILKYAHTKQVDLIVLGSSIQTITGRVFFGHRVDAILNKARCPVAVITVRSN</sequence>
<organism evidence="11 12">
    <name type="scientific">Tolypothrix tenuis PCC 7101</name>
    <dbReference type="NCBI Taxonomy" id="231146"/>
    <lineage>
        <taxon>Bacteria</taxon>
        <taxon>Bacillati</taxon>
        <taxon>Cyanobacteriota</taxon>
        <taxon>Cyanophyceae</taxon>
        <taxon>Nostocales</taxon>
        <taxon>Tolypothrichaceae</taxon>
        <taxon>Tolypothrix</taxon>
    </lineage>
</organism>
<dbReference type="Proteomes" id="UP000218785">
    <property type="component" value="Chromosome"/>
</dbReference>
<dbReference type="PRINTS" id="PR01438">
    <property type="entry name" value="UNVRSLSTRESS"/>
</dbReference>
<dbReference type="Pfam" id="PF00999">
    <property type="entry name" value="Na_H_Exchanger"/>
    <property type="match status" value="1"/>
</dbReference>
<dbReference type="GO" id="GO:1902600">
    <property type="term" value="P:proton transmembrane transport"/>
    <property type="evidence" value="ECO:0007669"/>
    <property type="project" value="InterPro"/>
</dbReference>
<feature type="transmembrane region" description="Helical" evidence="8">
    <location>
        <begin position="136"/>
        <end position="158"/>
    </location>
</feature>
<name>A0A1Z4N650_9CYAN</name>
<evidence type="ECO:0000259" key="9">
    <source>
        <dbReference type="Pfam" id="PF00582"/>
    </source>
</evidence>
<comment type="similarity">
    <text evidence="2">Belongs to the universal stress protein A family.</text>
</comment>
<feature type="transmembrane region" description="Helical" evidence="8">
    <location>
        <begin position="354"/>
        <end position="375"/>
    </location>
</feature>
<dbReference type="PANTHER" id="PTHR32468">
    <property type="entry name" value="CATION/H + ANTIPORTER"/>
    <property type="match status" value="1"/>
</dbReference>
<dbReference type="InterPro" id="IPR006153">
    <property type="entry name" value="Cation/H_exchanger_TM"/>
</dbReference>
<gene>
    <name evidence="11" type="ORF">NIES37_51990</name>
</gene>
<evidence type="ECO:0000256" key="3">
    <source>
        <dbReference type="ARBA" id="ARBA00022448"/>
    </source>
</evidence>
<feature type="transmembrane region" description="Helical" evidence="8">
    <location>
        <begin position="242"/>
        <end position="264"/>
    </location>
</feature>
<dbReference type="Gene3D" id="3.40.50.620">
    <property type="entry name" value="HUPs"/>
    <property type="match status" value="2"/>
</dbReference>
<keyword evidence="7 8" id="KW-0472">Membrane</keyword>
<evidence type="ECO:0000313" key="11">
    <source>
        <dbReference type="EMBL" id="BAZ01200.1"/>
    </source>
</evidence>
<evidence type="ECO:0000256" key="4">
    <source>
        <dbReference type="ARBA" id="ARBA00022692"/>
    </source>
</evidence>
<keyword evidence="4 8" id="KW-0812">Transmembrane</keyword>
<dbReference type="EMBL" id="AP018248">
    <property type="protein sequence ID" value="BAZ01200.1"/>
    <property type="molecule type" value="Genomic_DNA"/>
</dbReference>
<keyword evidence="6" id="KW-0406">Ion transport</keyword>